<evidence type="ECO:0000256" key="3">
    <source>
        <dbReference type="ARBA" id="ARBA00013253"/>
    </source>
</evidence>
<dbReference type="NCBIfam" id="TIGR01498">
    <property type="entry name" value="folK"/>
    <property type="match status" value="1"/>
</dbReference>
<evidence type="ECO:0000313" key="12">
    <source>
        <dbReference type="Proteomes" id="UP000196230"/>
    </source>
</evidence>
<proteinExistence type="predicted"/>
<evidence type="ECO:0000256" key="4">
    <source>
        <dbReference type="ARBA" id="ARBA00022679"/>
    </source>
</evidence>
<evidence type="ECO:0000256" key="9">
    <source>
        <dbReference type="SAM" id="MobiDB-lite"/>
    </source>
</evidence>
<dbReference type="InterPro" id="IPR000550">
    <property type="entry name" value="Hppk"/>
</dbReference>
<evidence type="ECO:0000256" key="2">
    <source>
        <dbReference type="ARBA" id="ARBA00005051"/>
    </source>
</evidence>
<dbReference type="PANTHER" id="PTHR43071">
    <property type="entry name" value="2-AMINO-4-HYDROXY-6-HYDROXYMETHYLDIHYDROPTERIDINE PYROPHOSPHOKINASE"/>
    <property type="match status" value="1"/>
</dbReference>
<dbReference type="Pfam" id="PF01288">
    <property type="entry name" value="HPPK"/>
    <property type="match status" value="1"/>
</dbReference>
<organism evidence="11 12">
    <name type="scientific">Micrococcus lylae</name>
    <dbReference type="NCBI Taxonomy" id="1273"/>
    <lineage>
        <taxon>Bacteria</taxon>
        <taxon>Bacillati</taxon>
        <taxon>Actinomycetota</taxon>
        <taxon>Actinomycetes</taxon>
        <taxon>Micrococcales</taxon>
        <taxon>Micrococcaceae</taxon>
        <taxon>Micrococcus</taxon>
    </lineage>
</organism>
<accession>A0A1R4JF53</accession>
<feature type="domain" description="7,8-dihydro-6-hydroxymethylpterin-pyrophosphokinase" evidence="10">
    <location>
        <begin position="125"/>
        <end position="136"/>
    </location>
</feature>
<dbReference type="GO" id="GO:0046654">
    <property type="term" value="P:tetrahydrofolate biosynthetic process"/>
    <property type="evidence" value="ECO:0007669"/>
    <property type="project" value="UniProtKB-UniPathway"/>
</dbReference>
<dbReference type="Gene3D" id="3.30.70.560">
    <property type="entry name" value="7,8-Dihydro-6-hydroxymethylpterin-pyrophosphokinase HPPK"/>
    <property type="match status" value="1"/>
</dbReference>
<dbReference type="EC" id="2.7.6.3" evidence="3"/>
<dbReference type="AlphaFoldDB" id="A0A1R4JF53"/>
<dbReference type="UniPathway" id="UPA00077">
    <property type="reaction ID" value="UER00155"/>
</dbReference>
<dbReference type="InterPro" id="IPR035907">
    <property type="entry name" value="Hppk_sf"/>
</dbReference>
<comment type="catalytic activity">
    <reaction evidence="1">
        <text>6-hydroxymethyl-7,8-dihydropterin + ATP = (7,8-dihydropterin-6-yl)methyl diphosphate + AMP + H(+)</text>
        <dbReference type="Rhea" id="RHEA:11412"/>
        <dbReference type="ChEBI" id="CHEBI:15378"/>
        <dbReference type="ChEBI" id="CHEBI:30616"/>
        <dbReference type="ChEBI" id="CHEBI:44841"/>
        <dbReference type="ChEBI" id="CHEBI:72950"/>
        <dbReference type="ChEBI" id="CHEBI:456215"/>
        <dbReference type="EC" id="2.7.6.3"/>
    </reaction>
</comment>
<reference evidence="11 12" key="1">
    <citation type="submission" date="2017-02" db="EMBL/GenBank/DDBJ databases">
        <authorList>
            <person name="Peterson S.W."/>
        </authorList>
    </citation>
    <scope>NUCLEOTIDE SEQUENCE [LARGE SCALE GENOMIC DNA]</scope>
    <source>
        <strain evidence="11 12">2B3F</strain>
    </source>
</reference>
<feature type="compositionally biased region" description="Basic and acidic residues" evidence="9">
    <location>
        <begin position="231"/>
        <end position="250"/>
    </location>
</feature>
<dbReference type="GO" id="GO:0016301">
    <property type="term" value="F:kinase activity"/>
    <property type="evidence" value="ECO:0007669"/>
    <property type="project" value="UniProtKB-KW"/>
</dbReference>
<keyword evidence="4 11" id="KW-0808">Transferase</keyword>
<dbReference type="GO" id="GO:0005524">
    <property type="term" value="F:ATP binding"/>
    <property type="evidence" value="ECO:0007669"/>
    <property type="project" value="UniProtKB-KW"/>
</dbReference>
<name>A0A1R4JF53_9MICC</name>
<dbReference type="RefSeq" id="WP_087134244.1">
    <property type="nucleotide sequence ID" value="NZ_FUKP01000056.1"/>
</dbReference>
<evidence type="ECO:0000256" key="5">
    <source>
        <dbReference type="ARBA" id="ARBA00022741"/>
    </source>
</evidence>
<dbReference type="GO" id="GO:0003848">
    <property type="term" value="F:2-amino-4-hydroxy-6-hydroxymethyldihydropteridine diphosphokinase activity"/>
    <property type="evidence" value="ECO:0007669"/>
    <property type="project" value="UniProtKB-EC"/>
</dbReference>
<protein>
    <recommendedName>
        <fullName evidence="3">2-amino-4-hydroxy-6-hydroxymethyldihydropteridine diphosphokinase</fullName>
        <ecNumber evidence="3">2.7.6.3</ecNumber>
    </recommendedName>
</protein>
<dbReference type="Proteomes" id="UP000196230">
    <property type="component" value="Unassembled WGS sequence"/>
</dbReference>
<sequence length="250" mass="26874">MSDTSTPAPGEPVPRDWTHPAQGPAPTKTLGDRPSRPAVVVLALGANLGEADQTMDAAVAALTVMPGFTDVQASPRALTKPVGGPPGQPDYRNQVVTARTTRSPWEVLGIAHLLEQEHHRRRTVRWGARTLDVDIVAYGDLTSDHPDLTLPHPRAAERAFVLLPWLWLDPDAALAGVPVAELAARAERADTVRRMPPERVHLDGGPARPKPSLPDGGRLTLGASSASRGTSRQEETAPGERIDSTWRDRT</sequence>
<dbReference type="SUPFAM" id="SSF55083">
    <property type="entry name" value="6-hydroxymethyl-7,8-dihydropterin pyrophosphokinase, HPPK"/>
    <property type="match status" value="1"/>
</dbReference>
<dbReference type="GO" id="GO:0046656">
    <property type="term" value="P:folic acid biosynthetic process"/>
    <property type="evidence" value="ECO:0007669"/>
    <property type="project" value="UniProtKB-KW"/>
</dbReference>
<keyword evidence="6 11" id="KW-0418">Kinase</keyword>
<dbReference type="EMBL" id="FUKP01000056">
    <property type="protein sequence ID" value="SJN30425.1"/>
    <property type="molecule type" value="Genomic_DNA"/>
</dbReference>
<evidence type="ECO:0000259" key="10">
    <source>
        <dbReference type="PROSITE" id="PS00794"/>
    </source>
</evidence>
<evidence type="ECO:0000256" key="8">
    <source>
        <dbReference type="ARBA" id="ARBA00022909"/>
    </source>
</evidence>
<evidence type="ECO:0000256" key="7">
    <source>
        <dbReference type="ARBA" id="ARBA00022840"/>
    </source>
</evidence>
<keyword evidence="7" id="KW-0067">ATP-binding</keyword>
<evidence type="ECO:0000313" key="11">
    <source>
        <dbReference type="EMBL" id="SJN30425.1"/>
    </source>
</evidence>
<evidence type="ECO:0000256" key="6">
    <source>
        <dbReference type="ARBA" id="ARBA00022777"/>
    </source>
</evidence>
<evidence type="ECO:0000256" key="1">
    <source>
        <dbReference type="ARBA" id="ARBA00000198"/>
    </source>
</evidence>
<dbReference type="CDD" id="cd00483">
    <property type="entry name" value="HPPK"/>
    <property type="match status" value="1"/>
</dbReference>
<dbReference type="PROSITE" id="PS00794">
    <property type="entry name" value="HPPK"/>
    <property type="match status" value="1"/>
</dbReference>
<feature type="region of interest" description="Disordered" evidence="9">
    <location>
        <begin position="190"/>
        <end position="250"/>
    </location>
</feature>
<keyword evidence="8" id="KW-0289">Folate biosynthesis</keyword>
<comment type="pathway">
    <text evidence="2">Cofactor biosynthesis; tetrahydrofolate biosynthesis; 2-amino-4-hydroxy-6-hydroxymethyl-7,8-dihydropteridine diphosphate from 7,8-dihydroneopterin triphosphate: step 4/4.</text>
</comment>
<feature type="compositionally biased region" description="Basic and acidic residues" evidence="9">
    <location>
        <begin position="190"/>
        <end position="202"/>
    </location>
</feature>
<feature type="region of interest" description="Disordered" evidence="9">
    <location>
        <begin position="1"/>
        <end position="34"/>
    </location>
</feature>
<gene>
    <name evidence="11" type="ORF">FM125_08085</name>
</gene>
<dbReference type="PANTHER" id="PTHR43071:SF1">
    <property type="entry name" value="2-AMINO-4-HYDROXY-6-HYDROXYMETHYLDIHYDROPTERIDINE PYROPHOSPHOKINASE"/>
    <property type="match status" value="1"/>
</dbReference>
<keyword evidence="5" id="KW-0547">Nucleotide-binding</keyword>